<dbReference type="InterPro" id="IPR021116">
    <property type="entry name" value="Calcitonin/adrenomedullin"/>
</dbReference>
<evidence type="ECO:0000256" key="8">
    <source>
        <dbReference type="SAM" id="MobiDB-lite"/>
    </source>
</evidence>
<evidence type="ECO:0000256" key="1">
    <source>
        <dbReference type="ARBA" id="ARBA00004613"/>
    </source>
</evidence>
<evidence type="ECO:0000256" key="3">
    <source>
        <dbReference type="ARBA" id="ARBA00022525"/>
    </source>
</evidence>
<comment type="similarity">
    <text evidence="2">Belongs to the adrenomedullin family.</text>
</comment>
<evidence type="ECO:0000256" key="9">
    <source>
        <dbReference type="SAM" id="SignalP"/>
    </source>
</evidence>
<protein>
    <recommendedName>
        <fullName evidence="6">Pro-adrenomedullin</fullName>
    </recommendedName>
</protein>
<dbReference type="InterPro" id="IPR051665">
    <property type="entry name" value="Adrenomedullin-reg_peptide"/>
</dbReference>
<evidence type="ECO:0000256" key="6">
    <source>
        <dbReference type="ARBA" id="ARBA00023472"/>
    </source>
</evidence>
<dbReference type="PANTHER" id="PTHR23414">
    <property type="entry name" value="ADRENOMEDULLIN, ADM"/>
    <property type="match status" value="1"/>
</dbReference>
<feature type="signal peptide" evidence="9">
    <location>
        <begin position="1"/>
        <end position="21"/>
    </location>
</feature>
<feature type="region of interest" description="Disordered" evidence="8">
    <location>
        <begin position="118"/>
        <end position="141"/>
    </location>
</feature>
<comment type="subcellular location">
    <subcellularLocation>
        <location evidence="1">Secreted</location>
    </subcellularLocation>
</comment>
<dbReference type="InterPro" id="IPR001710">
    <property type="entry name" value="Pro-ADM"/>
</dbReference>
<proteinExistence type="inferred from homology"/>
<comment type="function">
    <text evidence="7">ADM function is mediated by the CALCRL-RAMP2 and CALCRL-RAMP3 receptor complexes with ADM showing the highest potency for the CALCRL-RAMP2 complex.</text>
</comment>
<keyword evidence="11" id="KW-1185">Reference proteome</keyword>
<dbReference type="Proteomes" id="UP001162483">
    <property type="component" value="Unassembled WGS sequence"/>
</dbReference>
<name>A0ABN9HNP2_9NEOB</name>
<comment type="caution">
    <text evidence="10">The sequence shown here is derived from an EMBL/GenBank/DDBJ whole genome shotgun (WGS) entry which is preliminary data.</text>
</comment>
<evidence type="ECO:0000256" key="7">
    <source>
        <dbReference type="ARBA" id="ARBA00049577"/>
    </source>
</evidence>
<evidence type="ECO:0000313" key="10">
    <source>
        <dbReference type="EMBL" id="CAI9622463.1"/>
    </source>
</evidence>
<evidence type="ECO:0000256" key="5">
    <source>
        <dbReference type="ARBA" id="ARBA00023157"/>
    </source>
</evidence>
<feature type="chain" id="PRO_5046105246" description="Pro-adrenomedullin" evidence="9">
    <location>
        <begin position="22"/>
        <end position="159"/>
    </location>
</feature>
<feature type="compositionally biased region" description="Basic and acidic residues" evidence="8">
    <location>
        <begin position="120"/>
        <end position="131"/>
    </location>
</feature>
<sequence>MARRDCLVLFFLVMTFCVCNSFWMDHKDRHMPPPVVSFLEKLGGLSKQRLIRDEGNADNHAMEESKYNSNAENFKDNSQNMLSYHREKRYAPSVNARGCHLGTCQIQNLANMLYRLGKNNYKDGSNRDTKDPLGYGRRRRRSLVYSKDRTDSNNILQTT</sequence>
<keyword evidence="3" id="KW-0964">Secreted</keyword>
<organism evidence="10 11">
    <name type="scientific">Staurois parvus</name>
    <dbReference type="NCBI Taxonomy" id="386267"/>
    <lineage>
        <taxon>Eukaryota</taxon>
        <taxon>Metazoa</taxon>
        <taxon>Chordata</taxon>
        <taxon>Craniata</taxon>
        <taxon>Vertebrata</taxon>
        <taxon>Euteleostomi</taxon>
        <taxon>Amphibia</taxon>
        <taxon>Batrachia</taxon>
        <taxon>Anura</taxon>
        <taxon>Neobatrachia</taxon>
        <taxon>Ranoidea</taxon>
        <taxon>Ranidae</taxon>
        <taxon>Staurois</taxon>
    </lineage>
</organism>
<evidence type="ECO:0000256" key="4">
    <source>
        <dbReference type="ARBA" id="ARBA00022729"/>
    </source>
</evidence>
<keyword evidence="5" id="KW-1015">Disulfide bond</keyword>
<accession>A0ABN9HNP2</accession>
<reference evidence="10" key="1">
    <citation type="submission" date="2023-05" db="EMBL/GenBank/DDBJ databases">
        <authorList>
            <person name="Stuckert A."/>
        </authorList>
    </citation>
    <scope>NUCLEOTIDE SEQUENCE</scope>
</reference>
<keyword evidence="4 9" id="KW-0732">Signal</keyword>
<dbReference type="PRINTS" id="PR00801">
    <property type="entry name" value="ADRENOMEDULN"/>
</dbReference>
<evidence type="ECO:0000313" key="11">
    <source>
        <dbReference type="Proteomes" id="UP001162483"/>
    </source>
</evidence>
<dbReference type="Pfam" id="PF00214">
    <property type="entry name" value="Calc_CGRP_IAPP"/>
    <property type="match status" value="1"/>
</dbReference>
<gene>
    <name evidence="10" type="ORF">SPARVUS_LOCUS16294981</name>
</gene>
<evidence type="ECO:0000256" key="2">
    <source>
        <dbReference type="ARBA" id="ARBA00010575"/>
    </source>
</evidence>
<dbReference type="EMBL" id="CATNWA010021383">
    <property type="protein sequence ID" value="CAI9622463.1"/>
    <property type="molecule type" value="Genomic_DNA"/>
</dbReference>